<proteinExistence type="inferred from homology"/>
<dbReference type="Pfam" id="PF08327">
    <property type="entry name" value="AHSA1"/>
    <property type="match status" value="1"/>
</dbReference>
<dbReference type="RefSeq" id="WP_179755576.1">
    <property type="nucleotide sequence ID" value="NZ_JACCBU010000001.1"/>
</dbReference>
<evidence type="ECO:0000313" key="4">
    <source>
        <dbReference type="Proteomes" id="UP000569914"/>
    </source>
</evidence>
<evidence type="ECO:0000256" key="1">
    <source>
        <dbReference type="ARBA" id="ARBA00006817"/>
    </source>
</evidence>
<dbReference type="AlphaFoldDB" id="A0A7Y9LDE1"/>
<sequence length="275" mass="29630">MSGDRGRHGETEIEVPGTPEQVWQAIATGPGQAAWLFPADLDPAVGGSMIIHREPFGPDAETTVTRYEPPHAFGYDEPNQGPPSPLATEILVEAKSGGSCVVRVICGFADAGEEWEDLVQGALEGWRMALVVLAEYLRSFAGRPGRPVDVITMIAPAPADRATPAAELFRRLGLGSGAVKPGARFRPAPDAPELAGVVVRSEPGYLLLRSESPGPGLWALSCFPMGLDRPISINLMGRVYGWADDQAARLRTTWQTWLQRQAEELAAPETILEER</sequence>
<dbReference type="SUPFAM" id="SSF55961">
    <property type="entry name" value="Bet v1-like"/>
    <property type="match status" value="1"/>
</dbReference>
<dbReference type="Proteomes" id="UP000569914">
    <property type="component" value="Unassembled WGS sequence"/>
</dbReference>
<organism evidence="3 4">
    <name type="scientific">Microlunatus parietis</name>
    <dbReference type="NCBI Taxonomy" id="682979"/>
    <lineage>
        <taxon>Bacteria</taxon>
        <taxon>Bacillati</taxon>
        <taxon>Actinomycetota</taxon>
        <taxon>Actinomycetes</taxon>
        <taxon>Propionibacteriales</taxon>
        <taxon>Propionibacteriaceae</taxon>
        <taxon>Microlunatus</taxon>
    </lineage>
</organism>
<reference evidence="3 4" key="1">
    <citation type="submission" date="2020-07" db="EMBL/GenBank/DDBJ databases">
        <title>Sequencing the genomes of 1000 actinobacteria strains.</title>
        <authorList>
            <person name="Klenk H.-P."/>
        </authorList>
    </citation>
    <scope>NUCLEOTIDE SEQUENCE [LARGE SCALE GENOMIC DNA]</scope>
    <source>
        <strain evidence="3 4">DSM 22083</strain>
    </source>
</reference>
<dbReference type="InterPro" id="IPR013538">
    <property type="entry name" value="ASHA1/2-like_C"/>
</dbReference>
<name>A0A7Y9LDE1_9ACTN</name>
<dbReference type="EMBL" id="JACCBU010000001">
    <property type="protein sequence ID" value="NYE73802.1"/>
    <property type="molecule type" value="Genomic_DNA"/>
</dbReference>
<keyword evidence="4" id="KW-1185">Reference proteome</keyword>
<evidence type="ECO:0000313" key="3">
    <source>
        <dbReference type="EMBL" id="NYE73802.1"/>
    </source>
</evidence>
<protein>
    <submittedName>
        <fullName evidence="3">Uncharacterized protein YndB with AHSA1/START domain</fullName>
    </submittedName>
</protein>
<comment type="caution">
    <text evidence="3">The sequence shown here is derived from an EMBL/GenBank/DDBJ whole genome shotgun (WGS) entry which is preliminary data.</text>
</comment>
<dbReference type="Gene3D" id="3.30.530.20">
    <property type="match status" value="1"/>
</dbReference>
<dbReference type="InterPro" id="IPR023393">
    <property type="entry name" value="START-like_dom_sf"/>
</dbReference>
<accession>A0A7Y9LDE1</accession>
<feature type="domain" description="Activator of Hsp90 ATPase homologue 1/2-like C-terminal" evidence="2">
    <location>
        <begin position="18"/>
        <end position="137"/>
    </location>
</feature>
<dbReference type="CDD" id="cd07814">
    <property type="entry name" value="SRPBCC_CalC_Aha1-like"/>
    <property type="match status" value="1"/>
</dbReference>
<evidence type="ECO:0000259" key="2">
    <source>
        <dbReference type="Pfam" id="PF08327"/>
    </source>
</evidence>
<gene>
    <name evidence="3" type="ORF">BKA15_005131</name>
</gene>
<comment type="similarity">
    <text evidence="1">Belongs to the AHA1 family.</text>
</comment>